<sequence>MIRNRDTINKIHGMRWLEPAFAQLCFASMARLQAWKSRNPNPTKLFSVHIMSHRNQ</sequence>
<keyword evidence="2" id="KW-1185">Reference proteome</keyword>
<evidence type="ECO:0000313" key="2">
    <source>
        <dbReference type="Proteomes" id="UP001054252"/>
    </source>
</evidence>
<dbReference type="AlphaFoldDB" id="A0AAV5LXX6"/>
<proteinExistence type="predicted"/>
<dbReference type="Proteomes" id="UP001054252">
    <property type="component" value="Unassembled WGS sequence"/>
</dbReference>
<protein>
    <submittedName>
        <fullName evidence="1">Uncharacterized protein</fullName>
    </submittedName>
</protein>
<reference evidence="1 2" key="1">
    <citation type="journal article" date="2021" name="Commun. Biol.">
        <title>The genome of Shorea leprosula (Dipterocarpaceae) highlights the ecological relevance of drought in aseasonal tropical rainforests.</title>
        <authorList>
            <person name="Ng K.K.S."/>
            <person name="Kobayashi M.J."/>
            <person name="Fawcett J.A."/>
            <person name="Hatakeyama M."/>
            <person name="Paape T."/>
            <person name="Ng C.H."/>
            <person name="Ang C.C."/>
            <person name="Tnah L.H."/>
            <person name="Lee C.T."/>
            <person name="Nishiyama T."/>
            <person name="Sese J."/>
            <person name="O'Brien M.J."/>
            <person name="Copetti D."/>
            <person name="Mohd Noor M.I."/>
            <person name="Ong R.C."/>
            <person name="Putra M."/>
            <person name="Sireger I.Z."/>
            <person name="Indrioko S."/>
            <person name="Kosugi Y."/>
            <person name="Izuno A."/>
            <person name="Isagi Y."/>
            <person name="Lee S.L."/>
            <person name="Shimizu K.K."/>
        </authorList>
    </citation>
    <scope>NUCLEOTIDE SEQUENCE [LARGE SCALE GENOMIC DNA]</scope>
    <source>
        <strain evidence="1">214</strain>
    </source>
</reference>
<comment type="caution">
    <text evidence="1">The sequence shown here is derived from an EMBL/GenBank/DDBJ whole genome shotgun (WGS) entry which is preliminary data.</text>
</comment>
<name>A0AAV5LXX6_9ROSI</name>
<organism evidence="1 2">
    <name type="scientific">Rubroshorea leprosula</name>
    <dbReference type="NCBI Taxonomy" id="152421"/>
    <lineage>
        <taxon>Eukaryota</taxon>
        <taxon>Viridiplantae</taxon>
        <taxon>Streptophyta</taxon>
        <taxon>Embryophyta</taxon>
        <taxon>Tracheophyta</taxon>
        <taxon>Spermatophyta</taxon>
        <taxon>Magnoliopsida</taxon>
        <taxon>eudicotyledons</taxon>
        <taxon>Gunneridae</taxon>
        <taxon>Pentapetalae</taxon>
        <taxon>rosids</taxon>
        <taxon>malvids</taxon>
        <taxon>Malvales</taxon>
        <taxon>Dipterocarpaceae</taxon>
        <taxon>Rubroshorea</taxon>
    </lineage>
</organism>
<accession>A0AAV5LXX6</accession>
<evidence type="ECO:0000313" key="1">
    <source>
        <dbReference type="EMBL" id="GKV42032.1"/>
    </source>
</evidence>
<gene>
    <name evidence="1" type="ORF">SLEP1_g49488</name>
</gene>
<dbReference type="EMBL" id="BPVZ01000155">
    <property type="protein sequence ID" value="GKV42032.1"/>
    <property type="molecule type" value="Genomic_DNA"/>
</dbReference>